<dbReference type="InterPro" id="IPR002562">
    <property type="entry name" value="3'-5'_exonuclease_dom"/>
</dbReference>
<dbReference type="InterPro" id="IPR001098">
    <property type="entry name" value="DNA-dir_DNA_pol_A_palm_dom"/>
</dbReference>
<evidence type="ECO:0000259" key="4">
    <source>
        <dbReference type="SMART" id="SM00482"/>
    </source>
</evidence>
<feature type="region of interest" description="Disordered" evidence="3">
    <location>
        <begin position="718"/>
        <end position="751"/>
    </location>
</feature>
<dbReference type="GO" id="GO:0003677">
    <property type="term" value="F:DNA binding"/>
    <property type="evidence" value="ECO:0007669"/>
    <property type="project" value="InterPro"/>
</dbReference>
<keyword evidence="1" id="KW-0235">DNA replication</keyword>
<evidence type="ECO:0000313" key="5">
    <source>
        <dbReference type="EMBL" id="ANT44807.1"/>
    </source>
</evidence>
<sequence>MKVLVLMDFIREEHYSVSKEGKPTFNLFNTTNGKTLKSIMEKTTGLKRTVQQKDYDIAYVYNQIPTPIRNDYGKIIKYQDVKQSEVKPFYPALTKQIVDKGYDIIVPTGKLGVKFLLNVSSIGTVRGVPEKVTLENEGKEHSVWVLPTYSIEYTNVNKNAERQVLADFKTLGKFVQEGEKVFKPSEVSYELVTDIERVREIFNKEIKNDNEDGYDITAWDLETNSLQPDREGSKPLVLSMSWSNGQGVTIPIYKADFQWANGQEDINEILSLLKEWVASNEDIKVLHNATYDINFLMTTLGFKNFENNRDTKVGWYLAVTQEQAESLRLSDLAYEVTDQGGYDKPLEEYKVWFVNKLLRFFSDKIKDIQKENKKVAKKEFDVKAPEYKEWLENKLSTTSVTLDETDKKFGVTEHQKKFQILGLLPEVVNLNMTMDEDFKEVANQSPEYMSLSDNAKRYTLDTAIRLINTHGSNTEVVNEVDGSKFNYDWIPLELMHPYASGDTDVCRRIYCEVVDRLKEQKRDKAFDLLNRDYPRLIRTLARIQSNGLHCDLDYMYSNDTSYEIELENTVNKMREHWSVKEFEEYQYGLYEAGLEEFSKPKSERDPEIESYRTKFKDNKWMFSPASGVHKGKVVYDILGVNVPYGKETVKDKPFNNGTKEQDLTWEDYKTDASTLKQALANVEREEDKEIIELLLYYASLNTKRNSFTKKLPNRVNKNTSKLHGGFNSTGTASGRLSSSNPNLQQLPSHTSDVNKFDYKHPVKRSFTSRFDNGVILQADYSALEMRITALYTDDREMLEMFLTGQDIHKNTASIMYNKKMEDVTAEERQASKAVAFGLIYGESPFSFAGKNGMAVEEAEEIFEKFYSNKPAIKSSIDKTHEFVQKHGYVETMNGHRRNILSATSNDKKIKNEGLRQSFNTIIQGTGGYLTNMAITFIDDFIEKYNMKSKLVATVHDSIVVDTHPDEVYTMGKVVVHVMENLPYDFLKIDINGERRQYPIDADMEIGLNYNDLVEFNEEEMKTFNSFKGYIQYKMALQTVKDYFESDKLTEEQMNYGISKIEEKKNKYQQI</sequence>
<dbReference type="SUPFAM" id="SSF53098">
    <property type="entry name" value="Ribonuclease H-like"/>
    <property type="match status" value="1"/>
</dbReference>
<dbReference type="GO" id="GO:0006261">
    <property type="term" value="P:DNA-templated DNA replication"/>
    <property type="evidence" value="ECO:0007669"/>
    <property type="project" value="InterPro"/>
</dbReference>
<dbReference type="GO" id="GO:0006302">
    <property type="term" value="P:double-strand break repair"/>
    <property type="evidence" value="ECO:0007669"/>
    <property type="project" value="TreeGrafter"/>
</dbReference>
<dbReference type="GO" id="GO:0039693">
    <property type="term" value="P:viral DNA genome replication"/>
    <property type="evidence" value="ECO:0007669"/>
    <property type="project" value="UniProtKB-KW"/>
</dbReference>
<dbReference type="Pfam" id="PF00476">
    <property type="entry name" value="DNA_pol_A"/>
    <property type="match status" value="1"/>
</dbReference>
<dbReference type="Gene3D" id="1.20.1060.10">
    <property type="entry name" value="Taq DNA Polymerase, Chain T, domain 4"/>
    <property type="match status" value="1"/>
</dbReference>
<dbReference type="PANTHER" id="PTHR10133:SF27">
    <property type="entry name" value="DNA POLYMERASE NU"/>
    <property type="match status" value="1"/>
</dbReference>
<keyword evidence="6" id="KW-1185">Reference proteome</keyword>
<gene>
    <name evidence="5" type="ORF">vB_SscM-1_143</name>
</gene>
<accession>A0A1X9I9K1</accession>
<dbReference type="InterPro" id="IPR012337">
    <property type="entry name" value="RNaseH-like_sf"/>
</dbReference>
<dbReference type="SMART" id="SM00482">
    <property type="entry name" value="POLAc"/>
    <property type="match status" value="1"/>
</dbReference>
<proteinExistence type="predicted"/>
<dbReference type="Gene3D" id="3.40.470.10">
    <property type="entry name" value="Uracil-DNA glycosylase-like domain"/>
    <property type="match status" value="1"/>
</dbReference>
<dbReference type="GO" id="GO:0003887">
    <property type="term" value="F:DNA-directed DNA polymerase activity"/>
    <property type="evidence" value="ECO:0007669"/>
    <property type="project" value="InterPro"/>
</dbReference>
<dbReference type="SUPFAM" id="SSF56672">
    <property type="entry name" value="DNA/RNA polymerases"/>
    <property type="match status" value="1"/>
</dbReference>
<dbReference type="InterPro" id="IPR036397">
    <property type="entry name" value="RNaseH_sf"/>
</dbReference>
<dbReference type="InterPro" id="IPR036895">
    <property type="entry name" value="Uracil-DNA_glycosylase-like_sf"/>
</dbReference>
<dbReference type="EMBL" id="KX171212">
    <property type="protein sequence ID" value="ANT44807.1"/>
    <property type="molecule type" value="Genomic_DNA"/>
</dbReference>
<dbReference type="Gene3D" id="3.30.70.370">
    <property type="match status" value="1"/>
</dbReference>
<evidence type="ECO:0000256" key="2">
    <source>
        <dbReference type="ARBA" id="ARBA00023109"/>
    </source>
</evidence>
<dbReference type="GO" id="GO:0008408">
    <property type="term" value="F:3'-5' exonuclease activity"/>
    <property type="evidence" value="ECO:0007669"/>
    <property type="project" value="InterPro"/>
</dbReference>
<dbReference type="PRINTS" id="PR00868">
    <property type="entry name" value="DNAPOLI"/>
</dbReference>
<dbReference type="Gene3D" id="1.10.150.20">
    <property type="entry name" value="5' to 3' exonuclease, C-terminal subdomain"/>
    <property type="match status" value="1"/>
</dbReference>
<protein>
    <submittedName>
        <fullName evidence="5">DNA polymerase I</fullName>
    </submittedName>
</protein>
<evidence type="ECO:0000256" key="1">
    <source>
        <dbReference type="ARBA" id="ARBA00022705"/>
    </source>
</evidence>
<evidence type="ECO:0000256" key="3">
    <source>
        <dbReference type="SAM" id="MobiDB-lite"/>
    </source>
</evidence>
<dbReference type="InterPro" id="IPR002298">
    <property type="entry name" value="DNA_polymerase_A"/>
</dbReference>
<name>A0A1X9I9K1_9CAUD</name>
<feature type="domain" description="DNA-directed DNA polymerase family A palm" evidence="4">
    <location>
        <begin position="762"/>
        <end position="966"/>
    </location>
</feature>
<dbReference type="PANTHER" id="PTHR10133">
    <property type="entry name" value="DNA POLYMERASE I"/>
    <property type="match status" value="1"/>
</dbReference>
<dbReference type="InterPro" id="IPR043502">
    <property type="entry name" value="DNA/RNA_pol_sf"/>
</dbReference>
<organism evidence="5 6">
    <name type="scientific">Staphylococcus phage vB_SscM-1</name>
    <dbReference type="NCBI Taxonomy" id="1868844"/>
    <lineage>
        <taxon>Viruses</taxon>
        <taxon>Duplodnaviria</taxon>
        <taxon>Heunggongvirae</taxon>
        <taxon>Uroviricota</taxon>
        <taxon>Caudoviricetes</taxon>
        <taxon>Herelleviridae</taxon>
        <taxon>Twortvirinae</taxon>
        <taxon>Sciuriunavirus</taxon>
        <taxon>Sciuriunavirus SscM1</taxon>
    </lineage>
</organism>
<evidence type="ECO:0000313" key="6">
    <source>
        <dbReference type="Proteomes" id="UP000224459"/>
    </source>
</evidence>
<keyword evidence="2" id="KW-1194">Viral DNA replication</keyword>
<dbReference type="Proteomes" id="UP000224459">
    <property type="component" value="Segment"/>
</dbReference>
<dbReference type="Pfam" id="PF01612">
    <property type="entry name" value="DNA_pol_A_exo1"/>
    <property type="match status" value="1"/>
</dbReference>
<dbReference type="Gene3D" id="3.30.420.10">
    <property type="entry name" value="Ribonuclease H-like superfamily/Ribonuclease H"/>
    <property type="match status" value="1"/>
</dbReference>
<reference evidence="6" key="1">
    <citation type="submission" date="2016-04" db="EMBL/GenBank/DDBJ databases">
        <authorList>
            <person name="Gasior T."/>
        </authorList>
    </citation>
    <scope>NUCLEOTIDE SEQUENCE [LARGE SCALE GENOMIC DNA]</scope>
</reference>